<evidence type="ECO:0000313" key="4">
    <source>
        <dbReference type="Proteomes" id="UP000002193"/>
    </source>
</evidence>
<keyword evidence="4" id="KW-1185">Reference proteome</keyword>
<feature type="coiled-coil region" evidence="1">
    <location>
        <begin position="122"/>
        <end position="609"/>
    </location>
</feature>
<feature type="coiled-coil region" evidence="1">
    <location>
        <begin position="761"/>
        <end position="836"/>
    </location>
</feature>
<name>Q821Y6_CHLCV</name>
<feature type="transmembrane region" description="Helical" evidence="2">
    <location>
        <begin position="59"/>
        <end position="84"/>
    </location>
</feature>
<accession>Q821Y6</accession>
<sequence length="872" mass="99791">MRCIPACLTLTLEGRNQFLIKANSSKVCLVINVFSIVLSLLILVTGITTLIFFSVGLGMMHSAILGMCVLAAVFFLVMNAYYLANRKHTVGMSALQNQRISQDSTRSSLQGAPTSLGTSQVFSEIQGELSSKNQQIQEMQAERERMSARILELEARALRCQEDQGRICGFEEQENSSLITLNNERRTFESRIHDLEQALSDAESQSQSHTSVLESTLKTLQEERLQLQNRIAELETTVATHAERTSATLTTELERQLAEKDEEIQQLQALKLQVYNELTLVQQSLDNEAENNGKIAKRFEKLRVALETERDEFRARCLELEAAKVQLGVLLSNASRSSSSNIVEYESEINRLNVARRNAEEKIVILQKKLNFKKEEISAIDAGLREKEHCHKEEISQLKQNQLEMSSRIQGLEQELIDAASEQERSAQAFVDGRSEYEREIAELKNTCSTLEKTMQDLRKEHVSSSNEVGNQVEAHQALRRELRELEDNITRLQRENEAKQRKVSQLDEEIVRISNAKMQTQRVAREQIANQVSKRKEVELELKESQSKTRELEATIGKLKREPGRTVVGLQRQIAELSLQIGENTTTISRLENRNRELERTVQQHTNKKSMKLTSDPERQSSIAKLEVARQRIRTNMSKDNKDRVRMAQKRIERLERLSQGSTLARQAFLFAEDAEKRIDYQGLFELESSLYDLFRSKKPATRKNRIDGLRALRLQQYCDGDAELEARVREFNFPPNAPIDSTALYELEQEILDAREGKLFSLRESLEDSNERILDLEAKIKELTEALRASTEALSPNAIERKSLAEQQEAQQDIQNLRSQLHEAHSQLEDYKTRFLGAQNELLKASLEIQSRDLAFKVAEDKLKSFEDKQ</sequence>
<evidence type="ECO:0000313" key="3">
    <source>
        <dbReference type="EMBL" id="AAP05540.1"/>
    </source>
</evidence>
<keyword evidence="2" id="KW-0472">Membrane</keyword>
<keyword evidence="2" id="KW-0812">Transmembrane</keyword>
<organism evidence="3 4">
    <name type="scientific">Chlamydia caviae (strain ATCC VR-813 / DSM 19441 / 03DC25 / GPIC)</name>
    <name type="common">Chlamydophila caviae</name>
    <dbReference type="NCBI Taxonomy" id="227941"/>
    <lineage>
        <taxon>Bacteria</taxon>
        <taxon>Pseudomonadati</taxon>
        <taxon>Chlamydiota</taxon>
        <taxon>Chlamydiia</taxon>
        <taxon>Chlamydiales</taxon>
        <taxon>Chlamydiaceae</taxon>
        <taxon>Chlamydia/Chlamydophila group</taxon>
        <taxon>Chlamydia</taxon>
    </lineage>
</organism>
<dbReference type="STRING" id="227941.CCA_00799"/>
<protein>
    <submittedName>
        <fullName evidence="3">Uncharacterized protein</fullName>
    </submittedName>
</protein>
<proteinExistence type="predicted"/>
<dbReference type="HOGENOM" id="CLU_353634_0_0_0"/>
<feature type="transmembrane region" description="Helical" evidence="2">
    <location>
        <begin position="27"/>
        <end position="53"/>
    </location>
</feature>
<dbReference type="PANTHER" id="PTHR18937">
    <property type="entry name" value="STRUCTURAL MAINTENANCE OF CHROMOSOMES SMC FAMILY MEMBER"/>
    <property type="match status" value="1"/>
</dbReference>
<keyword evidence="2" id="KW-1133">Transmembrane helix</keyword>
<evidence type="ECO:0000256" key="1">
    <source>
        <dbReference type="SAM" id="Coils"/>
    </source>
</evidence>
<gene>
    <name evidence="3" type="ordered locus">CCA_00799</name>
</gene>
<evidence type="ECO:0000256" key="2">
    <source>
        <dbReference type="SAM" id="Phobius"/>
    </source>
</evidence>
<dbReference type="AlphaFoldDB" id="Q821Y6"/>
<keyword evidence="1" id="KW-0175">Coiled coil</keyword>
<dbReference type="EMBL" id="AE015925">
    <property type="protein sequence ID" value="AAP05540.1"/>
    <property type="molecule type" value="Genomic_DNA"/>
</dbReference>
<dbReference type="Proteomes" id="UP000002193">
    <property type="component" value="Chromosome"/>
</dbReference>
<reference evidence="3 4" key="1">
    <citation type="journal article" date="2003" name="Nucleic Acids Res.">
        <title>Genome sequence of Chlamydophila caviae (Chlamydia psittaci GPIC): examining the role of niche-specific genes in the evolution of the Chlamydiaceae.</title>
        <authorList>
            <person name="Read T.D."/>
            <person name="Myers G.S.A."/>
            <person name="Brunham R.C."/>
            <person name="Nelson W.C."/>
            <person name="Paulsen I.T."/>
            <person name="Heidelberg J.F."/>
            <person name="Holtzapple E.K."/>
            <person name="Khouri H.M."/>
            <person name="Federova N.B."/>
            <person name="Carty H.A."/>
            <person name="Umayam L.A."/>
            <person name="Haft D.H."/>
            <person name="Peterson J.D."/>
            <person name="Beanan M.J."/>
            <person name="White O."/>
            <person name="Salzberg S.L."/>
            <person name="Hsia R.-C."/>
            <person name="McClarty G."/>
            <person name="Rank R.G."/>
            <person name="Bavoil P.M."/>
            <person name="Fraser C.M."/>
        </authorList>
    </citation>
    <scope>NUCLEOTIDE SEQUENCE [LARGE SCALE GENOMIC DNA]</scope>
    <source>
        <strain evidence="4">ATCC VR-813 / DSM 19441 / 03DC25 / GPIC</strain>
    </source>
</reference>
<dbReference type="KEGG" id="cca:CCA_00799"/>